<dbReference type="GO" id="GO:0010181">
    <property type="term" value="F:FMN binding"/>
    <property type="evidence" value="ECO:0007669"/>
    <property type="project" value="InterPro"/>
</dbReference>
<feature type="compositionally biased region" description="Basic and acidic residues" evidence="1">
    <location>
        <begin position="62"/>
        <end position="75"/>
    </location>
</feature>
<protein>
    <recommendedName>
        <fullName evidence="2">Flavodoxin-like domain-containing protein</fullName>
    </recommendedName>
</protein>
<dbReference type="PROSITE" id="PS50902">
    <property type="entry name" value="FLAVODOXIN_LIKE"/>
    <property type="match status" value="1"/>
</dbReference>
<dbReference type="InterPro" id="IPR026816">
    <property type="entry name" value="Flavodoxin_dom"/>
</dbReference>
<dbReference type="InterPro" id="IPR029039">
    <property type="entry name" value="Flavoprotein-like_sf"/>
</dbReference>
<evidence type="ECO:0000313" key="4">
    <source>
        <dbReference type="Proteomes" id="UP000474967"/>
    </source>
</evidence>
<gene>
    <name evidence="3" type="ORF">G3T36_03925</name>
</gene>
<dbReference type="GO" id="GO:0009055">
    <property type="term" value="F:electron transfer activity"/>
    <property type="evidence" value="ECO:0007669"/>
    <property type="project" value="InterPro"/>
</dbReference>
<name>A0A6L9XUD6_9MICO</name>
<dbReference type="EMBL" id="JAAGWY010000001">
    <property type="protein sequence ID" value="NEN05012.1"/>
    <property type="molecule type" value="Genomic_DNA"/>
</dbReference>
<feature type="region of interest" description="Disordered" evidence="1">
    <location>
        <begin position="58"/>
        <end position="88"/>
    </location>
</feature>
<dbReference type="Gene3D" id="3.40.50.360">
    <property type="match status" value="1"/>
</dbReference>
<dbReference type="PROSITE" id="PS00201">
    <property type="entry name" value="FLAVODOXIN"/>
    <property type="match status" value="1"/>
</dbReference>
<organism evidence="3 4">
    <name type="scientific">Leifsonia tongyongensis</name>
    <dbReference type="NCBI Taxonomy" id="1268043"/>
    <lineage>
        <taxon>Bacteria</taxon>
        <taxon>Bacillati</taxon>
        <taxon>Actinomycetota</taxon>
        <taxon>Actinomycetes</taxon>
        <taxon>Micrococcales</taxon>
        <taxon>Microbacteriaceae</taxon>
        <taxon>Leifsonia</taxon>
    </lineage>
</organism>
<reference evidence="3 4" key="1">
    <citation type="journal article" date="2014" name="J. Microbiol.">
        <title>Diaminobutyricibacter tongyongensis gen. nov., sp. nov. and Homoserinibacter gongjuensis gen. nov., sp. nov. belong to the family Microbacteriaceae.</title>
        <authorList>
            <person name="Kim S.J."/>
            <person name="Ahn J.H."/>
            <person name="Weon H.Y."/>
            <person name="Hamada M."/>
            <person name="Suzuki K."/>
            <person name="Kwon S.W."/>
        </authorList>
    </citation>
    <scope>NUCLEOTIDE SEQUENCE [LARGE SCALE GENOMIC DNA]</scope>
    <source>
        <strain evidence="3 4">NBRC 108724</strain>
    </source>
</reference>
<dbReference type="Pfam" id="PF12724">
    <property type="entry name" value="Flavodoxin_5"/>
    <property type="match status" value="1"/>
</dbReference>
<proteinExistence type="predicted"/>
<dbReference type="InterPro" id="IPR001226">
    <property type="entry name" value="Flavodoxin_CS"/>
</dbReference>
<evidence type="ECO:0000313" key="3">
    <source>
        <dbReference type="EMBL" id="NEN05012.1"/>
    </source>
</evidence>
<dbReference type="AlphaFoldDB" id="A0A6L9XUD6"/>
<comment type="caution">
    <text evidence="3">The sequence shown here is derived from an EMBL/GenBank/DDBJ whole genome shotgun (WGS) entry which is preliminary data.</text>
</comment>
<dbReference type="Proteomes" id="UP000474967">
    <property type="component" value="Unassembled WGS sequence"/>
</dbReference>
<accession>A0A6L9XUD6</accession>
<evidence type="ECO:0000256" key="1">
    <source>
        <dbReference type="SAM" id="MobiDB-lite"/>
    </source>
</evidence>
<keyword evidence="4" id="KW-1185">Reference proteome</keyword>
<evidence type="ECO:0000259" key="2">
    <source>
        <dbReference type="PROSITE" id="PS50902"/>
    </source>
</evidence>
<dbReference type="InterPro" id="IPR008254">
    <property type="entry name" value="Flavodoxin/NO_synth"/>
</dbReference>
<sequence>MKIVIVYESMFGNTRQIAEAIAEAEKDLALVSVVNVNEITPAVLANADAVIVGAPTHAHSLSRPETRAEAAKEASDPEQGLTLEPKASETGVREWLASKPDVPAYFAAFDTRADVPRVLSGAASAKIDRKLLKLGAKRLVDAESFLVKDNRLERDEQDRAAAWGLRVAQAAEKQLAHAR</sequence>
<feature type="domain" description="Flavodoxin-like" evidence="2">
    <location>
        <begin position="3"/>
        <end position="168"/>
    </location>
</feature>
<dbReference type="SUPFAM" id="SSF52218">
    <property type="entry name" value="Flavoproteins"/>
    <property type="match status" value="1"/>
</dbReference>